<comment type="catalytic activity">
    <reaction evidence="7">
        <text>RNA(n) + ATP = RNA(n)-3'-adenine ribonucleotide + diphosphate</text>
        <dbReference type="Rhea" id="RHEA:11332"/>
        <dbReference type="Rhea" id="RHEA-COMP:14527"/>
        <dbReference type="Rhea" id="RHEA-COMP:17347"/>
        <dbReference type="ChEBI" id="CHEBI:30616"/>
        <dbReference type="ChEBI" id="CHEBI:33019"/>
        <dbReference type="ChEBI" id="CHEBI:140395"/>
        <dbReference type="ChEBI" id="CHEBI:173115"/>
        <dbReference type="EC" id="2.7.7.19"/>
    </reaction>
</comment>
<evidence type="ECO:0000256" key="6">
    <source>
        <dbReference type="ARBA" id="ARBA00023163"/>
    </source>
</evidence>
<dbReference type="InterPro" id="IPR052191">
    <property type="entry name" value="tRNA_ntf/polyA_polymerase_I"/>
</dbReference>
<dbReference type="Pfam" id="PF12627">
    <property type="entry name" value="PolyA_pol_RNAbd"/>
    <property type="match status" value="1"/>
</dbReference>
<keyword evidence="1 7" id="KW-0507">mRNA processing</keyword>
<dbReference type="InterPro" id="IPR025866">
    <property type="entry name" value="PolyA_pol_arg_C_dom"/>
</dbReference>
<keyword evidence="5 7" id="KW-0694">RNA-binding</keyword>
<comment type="similarity">
    <text evidence="7 8">Belongs to the tRNA nucleotidyltransferase/poly(A) polymerase family.</text>
</comment>
<feature type="region of interest" description="Disordered" evidence="9">
    <location>
        <begin position="424"/>
        <end position="459"/>
    </location>
</feature>
<evidence type="ECO:0000256" key="5">
    <source>
        <dbReference type="ARBA" id="ARBA00022884"/>
    </source>
</evidence>
<evidence type="ECO:0000313" key="13">
    <source>
        <dbReference type="EMBL" id="WBE25043.1"/>
    </source>
</evidence>
<dbReference type="EC" id="2.7.7.19" evidence="7"/>
<dbReference type="Gene3D" id="1.10.3090.10">
    <property type="entry name" value="cca-adding enzyme, domain 2"/>
    <property type="match status" value="1"/>
</dbReference>
<feature type="active site" evidence="7">
    <location>
        <position position="156"/>
    </location>
</feature>
<reference evidence="13 14" key="1">
    <citation type="submission" date="2022-12" db="EMBL/GenBank/DDBJ databases">
        <title>Coexistence and Characterization of a Novel Tigecycline Resistance gene tet(X) variant and blaNDM-1 in a Pseudomonas caeni Isolate of Chicken Origin.</title>
        <authorList>
            <person name="Lu X."/>
            <person name="Zhang L."/>
            <person name="Li R."/>
            <person name="Wang Z."/>
        </authorList>
    </citation>
    <scope>NUCLEOTIDE SEQUENCE [LARGE SCALE GENOMIC DNA]</scope>
    <source>
        <strain evidence="13 14">CE14</strain>
    </source>
</reference>
<dbReference type="Pfam" id="PF01743">
    <property type="entry name" value="PolyA_pol"/>
    <property type="match status" value="1"/>
</dbReference>
<dbReference type="NCBIfam" id="TIGR01942">
    <property type="entry name" value="pcnB"/>
    <property type="match status" value="1"/>
</dbReference>
<proteinExistence type="inferred from homology"/>
<keyword evidence="2 7" id="KW-0808">Transferase</keyword>
<evidence type="ECO:0000256" key="7">
    <source>
        <dbReference type="HAMAP-Rule" id="MF_00957"/>
    </source>
</evidence>
<dbReference type="InterPro" id="IPR002646">
    <property type="entry name" value="PolA_pol_head_dom"/>
</dbReference>
<dbReference type="CDD" id="cd05398">
    <property type="entry name" value="NT_ClassII-CCAase"/>
    <property type="match status" value="1"/>
</dbReference>
<dbReference type="Proteomes" id="UP001212189">
    <property type="component" value="Chromosome"/>
</dbReference>
<dbReference type="SUPFAM" id="SSF81301">
    <property type="entry name" value="Nucleotidyltransferase"/>
    <property type="match status" value="1"/>
</dbReference>
<keyword evidence="13" id="KW-0548">Nucleotidyltransferase</keyword>
<sequence length="459" mass="52642">MLKKLFKPFRLPRQRKGPEQPTVLEAHEHRLSSADFSRNSANVAVRLQHAGFQAYLVGGCVRDSLIGVTPKDFDVATNATPEEVRNEFRNSRIIGRRFKLAHVHFGREIIEVATFRSGHSDTSDTDNNDQSAHDISGRILRDNVYGSMEDDAQRRDFTMNALYFDVSSEKVYDYSTGFADIKRRLIRLIGDPEQRYLEDPVRMLRAIRFAAKLDFEIEDSTAEPIRRLAYLLRDIPAARLYEEVLKLFLSGHAVRTYELLCEYGLFAELFPNTAKVLQQSPVNVDLLLRNAFISTDKRISNERPVTPAFLFAALLWPVLSNRSISLQNDGMHPVPAAQEAAHQVLLEQVQRIAIPKRFSLPTREIWDIQERLPRRAGKRADTLLAHPRFRAAYDFLLLRESAGEQTQGLGKWWTQYQDASDSVRRDMIAELSGKGDKPRSKRRRKPRTSKPKHTQPSPH</sequence>
<dbReference type="Pfam" id="PF12626">
    <property type="entry name" value="PolyA_pol_arg_C"/>
    <property type="match status" value="1"/>
</dbReference>
<dbReference type="GO" id="GO:0043633">
    <property type="term" value="P:polyadenylation-dependent RNA catabolic process"/>
    <property type="evidence" value="ECO:0007669"/>
    <property type="project" value="InterPro"/>
</dbReference>
<feature type="domain" description="Polymerase A arginine-rich C-terminal" evidence="11">
    <location>
        <begin position="330"/>
        <end position="447"/>
    </location>
</feature>
<evidence type="ECO:0000256" key="9">
    <source>
        <dbReference type="SAM" id="MobiDB-lite"/>
    </source>
</evidence>
<name>A0AAE9VMS0_9GAMM</name>
<evidence type="ECO:0000256" key="3">
    <source>
        <dbReference type="ARBA" id="ARBA00022741"/>
    </source>
</evidence>
<comment type="function">
    <text evidence="7">Adds poly(A) tail to the 3' end of many RNAs, which usually targets these RNAs for decay. Plays a significant role in the global control of gene expression, through influencing the rate of transcript degradation, and in the general RNA quality control.</text>
</comment>
<evidence type="ECO:0000259" key="12">
    <source>
        <dbReference type="Pfam" id="PF12627"/>
    </source>
</evidence>
<dbReference type="PANTHER" id="PTHR43051">
    <property type="entry name" value="POLYNUCLEOTIDE ADENYLYLTRANSFERASE FAMILY PROTEIN"/>
    <property type="match status" value="1"/>
</dbReference>
<keyword evidence="3 7" id="KW-0547">Nucleotide-binding</keyword>
<dbReference type="GO" id="GO:0003723">
    <property type="term" value="F:RNA binding"/>
    <property type="evidence" value="ECO:0007669"/>
    <property type="project" value="UniProtKB-UniRule"/>
</dbReference>
<dbReference type="EMBL" id="CP114976">
    <property type="protein sequence ID" value="WBE25043.1"/>
    <property type="molecule type" value="Genomic_DNA"/>
</dbReference>
<dbReference type="Gene3D" id="3.30.460.10">
    <property type="entry name" value="Beta Polymerase, domain 2"/>
    <property type="match status" value="1"/>
</dbReference>
<protein>
    <recommendedName>
        <fullName evidence="7">Poly(A) polymerase I</fullName>
        <shortName evidence="7">PAP I</shortName>
        <ecNumber evidence="7">2.7.7.19</ecNumber>
    </recommendedName>
</protein>
<dbReference type="InterPro" id="IPR032828">
    <property type="entry name" value="PolyA_RNA-bd"/>
</dbReference>
<dbReference type="GO" id="GO:1990817">
    <property type="term" value="F:poly(A) RNA polymerase activity"/>
    <property type="evidence" value="ECO:0007669"/>
    <property type="project" value="UniProtKB-UniRule"/>
</dbReference>
<feature type="domain" description="tRNA nucleotidyltransferase/poly(A) polymerase RNA and SrmB- binding" evidence="12">
    <location>
        <begin position="214"/>
        <end position="275"/>
    </location>
</feature>
<accession>A0AAE9VMS0</accession>
<organism evidence="13 14">
    <name type="scientific">Denitrificimonas caeni</name>
    <dbReference type="NCBI Taxonomy" id="521720"/>
    <lineage>
        <taxon>Bacteria</taxon>
        <taxon>Pseudomonadati</taxon>
        <taxon>Pseudomonadota</taxon>
        <taxon>Gammaproteobacteria</taxon>
        <taxon>Pseudomonadales</taxon>
        <taxon>Pseudomonadaceae</taxon>
        <taxon>Denitrificimonas</taxon>
    </lineage>
</organism>
<dbReference type="KEGG" id="dce:O6P33_11880"/>
<gene>
    <name evidence="7 13" type="primary">pcnB</name>
    <name evidence="13" type="ORF">O6P33_11880</name>
</gene>
<feature type="active site" evidence="7">
    <location>
        <position position="74"/>
    </location>
</feature>
<dbReference type="PANTHER" id="PTHR43051:SF1">
    <property type="entry name" value="POLYNUCLEOTIDE ADENYLYLTRANSFERASE FAMILY PROTEIN"/>
    <property type="match status" value="1"/>
</dbReference>
<evidence type="ECO:0000256" key="2">
    <source>
        <dbReference type="ARBA" id="ARBA00022679"/>
    </source>
</evidence>
<dbReference type="GO" id="GO:0006397">
    <property type="term" value="P:mRNA processing"/>
    <property type="evidence" value="ECO:0007669"/>
    <property type="project" value="UniProtKB-KW"/>
</dbReference>
<evidence type="ECO:0000256" key="8">
    <source>
        <dbReference type="RuleBase" id="RU003953"/>
    </source>
</evidence>
<dbReference type="AlphaFoldDB" id="A0AAE9VMS0"/>
<evidence type="ECO:0000256" key="1">
    <source>
        <dbReference type="ARBA" id="ARBA00022664"/>
    </source>
</evidence>
<keyword evidence="6 7" id="KW-0804">Transcription</keyword>
<keyword evidence="4 7" id="KW-0067">ATP-binding</keyword>
<evidence type="ECO:0000259" key="11">
    <source>
        <dbReference type="Pfam" id="PF12626"/>
    </source>
</evidence>
<dbReference type="InterPro" id="IPR010206">
    <property type="entry name" value="PolA_pol_I"/>
</dbReference>
<dbReference type="RefSeq" id="WP_269817986.1">
    <property type="nucleotide sequence ID" value="NZ_CP114976.1"/>
</dbReference>
<evidence type="ECO:0000313" key="14">
    <source>
        <dbReference type="Proteomes" id="UP001212189"/>
    </source>
</evidence>
<dbReference type="HAMAP" id="MF_00957">
    <property type="entry name" value="PolyA_pol"/>
    <property type="match status" value="1"/>
</dbReference>
<evidence type="ECO:0000256" key="4">
    <source>
        <dbReference type="ARBA" id="ARBA00022840"/>
    </source>
</evidence>
<feature type="compositionally biased region" description="Basic and acidic residues" evidence="9">
    <location>
        <begin position="424"/>
        <end position="438"/>
    </location>
</feature>
<feature type="compositionally biased region" description="Basic residues" evidence="9">
    <location>
        <begin position="439"/>
        <end position="453"/>
    </location>
</feature>
<keyword evidence="14" id="KW-1185">Reference proteome</keyword>
<dbReference type="GO" id="GO:0005524">
    <property type="term" value="F:ATP binding"/>
    <property type="evidence" value="ECO:0007669"/>
    <property type="project" value="UniProtKB-UniRule"/>
</dbReference>
<evidence type="ECO:0000259" key="10">
    <source>
        <dbReference type="Pfam" id="PF01743"/>
    </source>
</evidence>
<feature type="domain" description="Poly A polymerase head" evidence="10">
    <location>
        <begin position="54"/>
        <end position="187"/>
    </location>
</feature>
<dbReference type="SUPFAM" id="SSF81891">
    <property type="entry name" value="Poly A polymerase C-terminal region-like"/>
    <property type="match status" value="1"/>
</dbReference>
<feature type="active site" evidence="7">
    <location>
        <position position="72"/>
    </location>
</feature>
<dbReference type="InterPro" id="IPR043519">
    <property type="entry name" value="NT_sf"/>
</dbReference>